<evidence type="ECO:0000259" key="2">
    <source>
        <dbReference type="SMART" id="SM00226"/>
    </source>
</evidence>
<gene>
    <name evidence="3" type="ORF">A3A36_03040</name>
</gene>
<dbReference type="EMBL" id="MFLW01000016">
    <property type="protein sequence ID" value="OGG78298.1"/>
    <property type="molecule type" value="Genomic_DNA"/>
</dbReference>
<evidence type="ECO:0000256" key="1">
    <source>
        <dbReference type="ARBA" id="ARBA00022849"/>
    </source>
</evidence>
<organism evidence="3 4">
    <name type="scientific">Candidatus Kaiserbacteria bacterium RIFCSPLOWO2_01_FULL_52_12b</name>
    <dbReference type="NCBI Taxonomy" id="1798509"/>
    <lineage>
        <taxon>Bacteria</taxon>
        <taxon>Candidatus Kaiseribacteriota</taxon>
    </lineage>
</organism>
<reference evidence="3 4" key="1">
    <citation type="journal article" date="2016" name="Nat. Commun.">
        <title>Thousands of microbial genomes shed light on interconnected biogeochemical processes in an aquifer system.</title>
        <authorList>
            <person name="Anantharaman K."/>
            <person name="Brown C.T."/>
            <person name="Hug L.A."/>
            <person name="Sharon I."/>
            <person name="Castelle C.J."/>
            <person name="Probst A.J."/>
            <person name="Thomas B.C."/>
            <person name="Singh A."/>
            <person name="Wilkins M.J."/>
            <person name="Karaoz U."/>
            <person name="Brodie E.L."/>
            <person name="Williams K.H."/>
            <person name="Hubbard S.S."/>
            <person name="Banfield J.F."/>
        </authorList>
    </citation>
    <scope>NUCLEOTIDE SEQUENCE [LARGE SCALE GENOMIC DNA]</scope>
</reference>
<comment type="caution">
    <text evidence="3">The sequence shown here is derived from an EMBL/GenBank/DDBJ whole genome shotgun (WGS) entry which is preliminary data.</text>
</comment>
<protein>
    <recommendedName>
        <fullName evidence="2">Phosphotyrosine protein phosphatase I domain-containing protein</fullName>
    </recommendedName>
</protein>
<proteinExistence type="predicted"/>
<sequence length="142" mass="15949">MKVLFVCRGNVGRSQMAEAIFKQRTAGKYLAESAGVEARGSEGKDLDGMILKDRESSKYAIECLREIGIDISNNLIKRLTPEMVESSDKVIVMAKPDTIPAFLKDSEKVIYWDVSDPDGLTLETHRMIRDEIQKLVEELVKS</sequence>
<dbReference type="PANTHER" id="PTHR43428:SF1">
    <property type="entry name" value="ARSENATE REDUCTASE"/>
    <property type="match status" value="1"/>
</dbReference>
<keyword evidence="1" id="KW-0059">Arsenical resistance</keyword>
<dbReference type="SMART" id="SM00226">
    <property type="entry name" value="LMWPc"/>
    <property type="match status" value="1"/>
</dbReference>
<dbReference type="Pfam" id="PF01451">
    <property type="entry name" value="LMWPc"/>
    <property type="match status" value="1"/>
</dbReference>
<dbReference type="Gene3D" id="3.40.50.2300">
    <property type="match status" value="1"/>
</dbReference>
<dbReference type="SUPFAM" id="SSF52788">
    <property type="entry name" value="Phosphotyrosine protein phosphatases I"/>
    <property type="match status" value="1"/>
</dbReference>
<dbReference type="Proteomes" id="UP000178811">
    <property type="component" value="Unassembled WGS sequence"/>
</dbReference>
<feature type="domain" description="Phosphotyrosine protein phosphatase I" evidence="2">
    <location>
        <begin position="1"/>
        <end position="142"/>
    </location>
</feature>
<evidence type="ECO:0000313" key="3">
    <source>
        <dbReference type="EMBL" id="OGG78298.1"/>
    </source>
</evidence>
<dbReference type="PANTHER" id="PTHR43428">
    <property type="entry name" value="ARSENATE REDUCTASE"/>
    <property type="match status" value="1"/>
</dbReference>
<name>A0A1F6EXF3_9BACT</name>
<accession>A0A1F6EXF3</accession>
<dbReference type="InterPro" id="IPR023485">
    <property type="entry name" value="Ptyr_pPase"/>
</dbReference>
<dbReference type="GO" id="GO:0046685">
    <property type="term" value="P:response to arsenic-containing substance"/>
    <property type="evidence" value="ECO:0007669"/>
    <property type="project" value="UniProtKB-KW"/>
</dbReference>
<dbReference type="AlphaFoldDB" id="A0A1F6EXF3"/>
<evidence type="ECO:0000313" key="4">
    <source>
        <dbReference type="Proteomes" id="UP000178811"/>
    </source>
</evidence>
<dbReference type="InterPro" id="IPR036196">
    <property type="entry name" value="Ptyr_pPase_sf"/>
</dbReference>